<dbReference type="InterPro" id="IPR018712">
    <property type="entry name" value="Tle1-like_cat"/>
</dbReference>
<dbReference type="Pfam" id="PF09994">
    <property type="entry name" value="T6SS_Tle1-like_cat"/>
    <property type="match status" value="1"/>
</dbReference>
<evidence type="ECO:0000256" key="1">
    <source>
        <dbReference type="SAM" id="MobiDB-lite"/>
    </source>
</evidence>
<dbReference type="PANTHER" id="PTHR33840">
    <property type="match status" value="1"/>
</dbReference>
<dbReference type="OrthoDB" id="3057168at2759"/>
<feature type="domain" description="T6SS Phospholipase effector Tle1-like catalytic" evidence="2">
    <location>
        <begin position="28"/>
        <end position="325"/>
    </location>
</feature>
<sequence length="506" mass="56446">MDPSSSTPDIDMSDEARAARRRANKTYKRLVVFCDGTGQQTDSPSDPPKKEAKVAGDDSVIDWDDWVPASNITRMCRILADADVQPDGREIEQLSFYQNGVATGALGWVNSAWNGAFGVGVNENVCEAYVWLCMNWIPGDEIFLFGFSRGAFTARAVAGLIRNLGLLERASLGGLHSIYSMFEKRDEDDAHRKAWAEWADVNLQDSAGAARAPGQVDIKVVGVFDTVQSQGLPRTAWIENFGYNKKYTYHDTFISDNVENALQVLALDEFRPAFSPTLWFLPTNPSNKTVLRQTWFSGAHSDAGGSYSDAQPYDTADLSLLWMLQHTAPYLKWEVERLYTAFCREDQPTDTVEWIAAQPLHDSMTPTFKAAGRQARTPGAYRKMDGVRRPTGDVGPANERVHWSVRLRLLHAVHGHGVRTGQKMSGGWFGKGLKDEHGHPVWDVAHKFECEAMKGFALKRRGAGWVWVKGDIELEEDPISEMDHKFISDDDVPLLFDVAKSAGLHF</sequence>
<dbReference type="EMBL" id="KV426487">
    <property type="protein sequence ID" value="KZV80394.1"/>
    <property type="molecule type" value="Genomic_DNA"/>
</dbReference>
<dbReference type="STRING" id="1314781.A0A165BDM3"/>
<feature type="region of interest" description="Disordered" evidence="1">
    <location>
        <begin position="36"/>
        <end position="56"/>
    </location>
</feature>
<evidence type="ECO:0000259" key="2">
    <source>
        <dbReference type="Pfam" id="PF09994"/>
    </source>
</evidence>
<evidence type="ECO:0000313" key="4">
    <source>
        <dbReference type="Proteomes" id="UP000077266"/>
    </source>
</evidence>
<evidence type="ECO:0000313" key="3">
    <source>
        <dbReference type="EMBL" id="KZV80394.1"/>
    </source>
</evidence>
<name>A0A165BDM3_EXIGL</name>
<dbReference type="Proteomes" id="UP000077266">
    <property type="component" value="Unassembled WGS sequence"/>
</dbReference>
<reference evidence="3 4" key="1">
    <citation type="journal article" date="2016" name="Mol. Biol. Evol.">
        <title>Comparative Genomics of Early-Diverging Mushroom-Forming Fungi Provides Insights into the Origins of Lignocellulose Decay Capabilities.</title>
        <authorList>
            <person name="Nagy L.G."/>
            <person name="Riley R."/>
            <person name="Tritt A."/>
            <person name="Adam C."/>
            <person name="Daum C."/>
            <person name="Floudas D."/>
            <person name="Sun H."/>
            <person name="Yadav J.S."/>
            <person name="Pangilinan J."/>
            <person name="Larsson K.H."/>
            <person name="Matsuura K."/>
            <person name="Barry K."/>
            <person name="Labutti K."/>
            <person name="Kuo R."/>
            <person name="Ohm R.A."/>
            <person name="Bhattacharya S.S."/>
            <person name="Shirouzu T."/>
            <person name="Yoshinaga Y."/>
            <person name="Martin F.M."/>
            <person name="Grigoriev I.V."/>
            <person name="Hibbett D.S."/>
        </authorList>
    </citation>
    <scope>NUCLEOTIDE SEQUENCE [LARGE SCALE GENOMIC DNA]</scope>
    <source>
        <strain evidence="3 4">HHB12029</strain>
    </source>
</reference>
<keyword evidence="4" id="KW-1185">Reference proteome</keyword>
<feature type="compositionally biased region" description="Basic and acidic residues" evidence="1">
    <location>
        <begin position="47"/>
        <end position="56"/>
    </location>
</feature>
<organism evidence="3 4">
    <name type="scientific">Exidia glandulosa HHB12029</name>
    <dbReference type="NCBI Taxonomy" id="1314781"/>
    <lineage>
        <taxon>Eukaryota</taxon>
        <taxon>Fungi</taxon>
        <taxon>Dikarya</taxon>
        <taxon>Basidiomycota</taxon>
        <taxon>Agaricomycotina</taxon>
        <taxon>Agaricomycetes</taxon>
        <taxon>Auriculariales</taxon>
        <taxon>Exidiaceae</taxon>
        <taxon>Exidia</taxon>
    </lineage>
</organism>
<proteinExistence type="predicted"/>
<dbReference type="PANTHER" id="PTHR33840:SF1">
    <property type="entry name" value="TLE1 PHOSPHOLIPASE DOMAIN-CONTAINING PROTEIN"/>
    <property type="match status" value="1"/>
</dbReference>
<accession>A0A165BDM3</accession>
<dbReference type="InParanoid" id="A0A165BDM3"/>
<dbReference type="AlphaFoldDB" id="A0A165BDM3"/>
<protein>
    <recommendedName>
        <fullName evidence="2">T6SS Phospholipase effector Tle1-like catalytic domain-containing protein</fullName>
    </recommendedName>
</protein>
<gene>
    <name evidence="3" type="ORF">EXIGLDRAFT_687377</name>
</gene>